<sequence length="162" mass="17015">MHPGHGPRMCASETPLRLTSERGVPDLYVDGAPARAMLDAAFCRAFACPAPGLFDGEADGGVWIDAMARQPVGVCYVLDRAAFAMKIDLHLPAAMDVLPPLKAFATLLGCALALDLGVDTADDSALLITPDGRLVRGALVATGLGREEDVPEVAFRADQARD</sequence>
<gene>
    <name evidence="1" type="ORF">GCM10007301_39380</name>
</gene>
<reference evidence="1" key="2">
    <citation type="submission" date="2020-09" db="EMBL/GenBank/DDBJ databases">
        <authorList>
            <person name="Sun Q."/>
            <person name="Sedlacek I."/>
        </authorList>
    </citation>
    <scope>NUCLEOTIDE SEQUENCE</scope>
    <source>
        <strain evidence="1">CCM 7897</strain>
    </source>
</reference>
<comment type="caution">
    <text evidence="1">The sequence shown here is derived from an EMBL/GenBank/DDBJ whole genome shotgun (WGS) entry which is preliminary data.</text>
</comment>
<keyword evidence="2" id="KW-1185">Reference proteome</keyword>
<dbReference type="Proteomes" id="UP000606044">
    <property type="component" value="Unassembled WGS sequence"/>
</dbReference>
<dbReference type="AlphaFoldDB" id="A0A917C902"/>
<protein>
    <submittedName>
        <fullName evidence="1">Uncharacterized protein</fullName>
    </submittedName>
</protein>
<evidence type="ECO:0000313" key="2">
    <source>
        <dbReference type="Proteomes" id="UP000606044"/>
    </source>
</evidence>
<organism evidence="1 2">
    <name type="scientific">Azorhizobium oxalatiphilum</name>
    <dbReference type="NCBI Taxonomy" id="980631"/>
    <lineage>
        <taxon>Bacteria</taxon>
        <taxon>Pseudomonadati</taxon>
        <taxon>Pseudomonadota</taxon>
        <taxon>Alphaproteobacteria</taxon>
        <taxon>Hyphomicrobiales</taxon>
        <taxon>Xanthobacteraceae</taxon>
        <taxon>Azorhizobium</taxon>
    </lineage>
</organism>
<evidence type="ECO:0000313" key="1">
    <source>
        <dbReference type="EMBL" id="GGF75574.1"/>
    </source>
</evidence>
<accession>A0A917C902</accession>
<proteinExistence type="predicted"/>
<dbReference type="EMBL" id="BMCT01000006">
    <property type="protein sequence ID" value="GGF75574.1"/>
    <property type="molecule type" value="Genomic_DNA"/>
</dbReference>
<reference evidence="1" key="1">
    <citation type="journal article" date="2014" name="Int. J. Syst. Evol. Microbiol.">
        <title>Complete genome sequence of Corynebacterium casei LMG S-19264T (=DSM 44701T), isolated from a smear-ripened cheese.</title>
        <authorList>
            <consortium name="US DOE Joint Genome Institute (JGI-PGF)"/>
            <person name="Walter F."/>
            <person name="Albersmeier A."/>
            <person name="Kalinowski J."/>
            <person name="Ruckert C."/>
        </authorList>
    </citation>
    <scope>NUCLEOTIDE SEQUENCE</scope>
    <source>
        <strain evidence="1">CCM 7897</strain>
    </source>
</reference>
<name>A0A917C902_9HYPH</name>